<evidence type="ECO:0008006" key="6">
    <source>
        <dbReference type="Google" id="ProtNLM"/>
    </source>
</evidence>
<dbReference type="InterPro" id="IPR001509">
    <property type="entry name" value="Epimerase_deHydtase"/>
</dbReference>
<dbReference type="InterPro" id="IPR013549">
    <property type="entry name" value="DUF1731"/>
</dbReference>
<dbReference type="SUPFAM" id="SSF51735">
    <property type="entry name" value="NAD(P)-binding Rossmann-fold domains"/>
    <property type="match status" value="1"/>
</dbReference>
<dbReference type="Pfam" id="PF08338">
    <property type="entry name" value="DUF1731"/>
    <property type="match status" value="1"/>
</dbReference>
<reference evidence="4 5" key="1">
    <citation type="submission" date="2016-10" db="EMBL/GenBank/DDBJ databases">
        <authorList>
            <person name="de Groot N.N."/>
        </authorList>
    </citation>
    <scope>NUCLEOTIDE SEQUENCE [LARGE SCALE GENOMIC DNA]</scope>
    <source>
        <strain evidence="4 5">CGMCC 1.11147</strain>
    </source>
</reference>
<name>A0A1H0H7V3_9ACTN</name>
<dbReference type="EMBL" id="FNIC01000006">
    <property type="protein sequence ID" value="SDO15150.1"/>
    <property type="molecule type" value="Genomic_DNA"/>
</dbReference>
<organism evidence="4 5">
    <name type="scientific">Nocardioides szechwanensis</name>
    <dbReference type="NCBI Taxonomy" id="1005944"/>
    <lineage>
        <taxon>Bacteria</taxon>
        <taxon>Bacillati</taxon>
        <taxon>Actinomycetota</taxon>
        <taxon>Actinomycetes</taxon>
        <taxon>Propionibacteriales</taxon>
        <taxon>Nocardioidaceae</taxon>
        <taxon>Nocardioides</taxon>
    </lineage>
</organism>
<accession>A0A1H0H7V3</accession>
<evidence type="ECO:0000259" key="2">
    <source>
        <dbReference type="Pfam" id="PF01370"/>
    </source>
</evidence>
<comment type="similarity">
    <text evidence="1">Belongs to the NAD(P)-dependent epimerase/dehydratase family. SDR39U1 subfamily.</text>
</comment>
<dbReference type="InterPro" id="IPR036291">
    <property type="entry name" value="NAD(P)-bd_dom_sf"/>
</dbReference>
<evidence type="ECO:0000313" key="4">
    <source>
        <dbReference type="EMBL" id="SDO15150.1"/>
    </source>
</evidence>
<gene>
    <name evidence="4" type="ORF">SAMN05192576_3490</name>
</gene>
<evidence type="ECO:0000313" key="5">
    <source>
        <dbReference type="Proteomes" id="UP000199004"/>
    </source>
</evidence>
<keyword evidence="5" id="KW-1185">Reference proteome</keyword>
<dbReference type="Proteomes" id="UP000199004">
    <property type="component" value="Unassembled WGS sequence"/>
</dbReference>
<dbReference type="NCBIfam" id="TIGR01777">
    <property type="entry name" value="yfcH"/>
    <property type="match status" value="1"/>
</dbReference>
<protein>
    <recommendedName>
        <fullName evidence="6">TIGR01777 family protein</fullName>
    </recommendedName>
</protein>
<dbReference type="PANTHER" id="PTHR11092">
    <property type="entry name" value="SUGAR NUCLEOTIDE EPIMERASE RELATED"/>
    <property type="match status" value="1"/>
</dbReference>
<dbReference type="STRING" id="1005944.SAMN05192576_3490"/>
<evidence type="ECO:0000256" key="1">
    <source>
        <dbReference type="ARBA" id="ARBA00009353"/>
    </source>
</evidence>
<dbReference type="Gene3D" id="3.40.50.720">
    <property type="entry name" value="NAD(P)-binding Rossmann-like Domain"/>
    <property type="match status" value="1"/>
</dbReference>
<dbReference type="AlphaFoldDB" id="A0A1H0H7V3"/>
<feature type="domain" description="NAD-dependent epimerase/dehydratase" evidence="2">
    <location>
        <begin position="6"/>
        <end position="224"/>
    </location>
</feature>
<sequence>MASLSIVLAGGSGFLGTHLRDELLRRGHTVTTLVRRAAEGAGESTWDPYQGVVDHDLVASADAVVNLAGSPTAGNPHSKTWARDLRASRVRTTRALADAIAAADTPPAFLAGNGISYYGDHGSQVLTESSDSRGHALLTQVTREWQAAADPAVDAGARVCILRTSPVMDRRSAPLKQLRTVFKTGLGARLGDGRQHMAMISLRDWVDAVAHLAEHPSASGAFNLCCAETPTNAEFTKALAKALSRPAFAVVPGPLLKVGAGEMAPELLGSLNVRPAALEASGYAIQDRDVHAVLHTALA</sequence>
<dbReference type="Pfam" id="PF01370">
    <property type="entry name" value="Epimerase"/>
    <property type="match status" value="1"/>
</dbReference>
<dbReference type="PANTHER" id="PTHR11092:SF0">
    <property type="entry name" value="EPIMERASE FAMILY PROTEIN SDR39U1"/>
    <property type="match status" value="1"/>
</dbReference>
<proteinExistence type="inferred from homology"/>
<dbReference type="InterPro" id="IPR010099">
    <property type="entry name" value="SDR39U1"/>
</dbReference>
<dbReference type="RefSeq" id="WP_143016229.1">
    <property type="nucleotide sequence ID" value="NZ_BKAE01000008.1"/>
</dbReference>
<feature type="domain" description="DUF1731" evidence="3">
    <location>
        <begin position="251"/>
        <end position="294"/>
    </location>
</feature>
<evidence type="ECO:0000259" key="3">
    <source>
        <dbReference type="Pfam" id="PF08338"/>
    </source>
</evidence>
<dbReference type="OrthoDB" id="9801773at2"/>